<evidence type="ECO:0000313" key="3">
    <source>
        <dbReference type="Proteomes" id="UP000689195"/>
    </source>
</evidence>
<proteinExistence type="predicted"/>
<dbReference type="Proteomes" id="UP000689195">
    <property type="component" value="Unassembled WGS sequence"/>
</dbReference>
<dbReference type="AlphaFoldDB" id="A0A8S1TDC1"/>
<comment type="caution">
    <text evidence="2">The sequence shown here is derived from an EMBL/GenBank/DDBJ whole genome shotgun (WGS) entry which is preliminary data.</text>
</comment>
<organism evidence="2 3">
    <name type="scientific">Paramecium pentaurelia</name>
    <dbReference type="NCBI Taxonomy" id="43138"/>
    <lineage>
        <taxon>Eukaryota</taxon>
        <taxon>Sar</taxon>
        <taxon>Alveolata</taxon>
        <taxon>Ciliophora</taxon>
        <taxon>Intramacronucleata</taxon>
        <taxon>Oligohymenophorea</taxon>
        <taxon>Peniculida</taxon>
        <taxon>Parameciidae</taxon>
        <taxon>Paramecium</taxon>
    </lineage>
</organism>
<evidence type="ECO:0000256" key="1">
    <source>
        <dbReference type="SAM" id="MobiDB-lite"/>
    </source>
</evidence>
<dbReference type="EMBL" id="CAJJDO010000019">
    <property type="protein sequence ID" value="CAD8149777.1"/>
    <property type="molecule type" value="Genomic_DNA"/>
</dbReference>
<reference evidence="2" key="1">
    <citation type="submission" date="2021-01" db="EMBL/GenBank/DDBJ databases">
        <authorList>
            <consortium name="Genoscope - CEA"/>
            <person name="William W."/>
        </authorList>
    </citation>
    <scope>NUCLEOTIDE SEQUENCE</scope>
</reference>
<accession>A0A8S1TDC1</accession>
<name>A0A8S1TDC1_9CILI</name>
<protein>
    <submittedName>
        <fullName evidence="2">Uncharacterized protein</fullName>
    </submittedName>
</protein>
<sequence length="97" mass="11193">MGCTQQKLSSPARNRNTESLTNDQPDVISTNNVILIQLQNQKLIEQKIKQGKPINFFLQRVVLQKDILNSTIMIRRQRNQENLFSEKEYVTSSNGCN</sequence>
<keyword evidence="3" id="KW-1185">Reference proteome</keyword>
<gene>
    <name evidence="2" type="ORF">PPENT_87.1.T0190285</name>
</gene>
<evidence type="ECO:0000313" key="2">
    <source>
        <dbReference type="EMBL" id="CAD8149777.1"/>
    </source>
</evidence>
<dbReference type="OrthoDB" id="10389940at2759"/>
<feature type="region of interest" description="Disordered" evidence="1">
    <location>
        <begin position="1"/>
        <end position="25"/>
    </location>
</feature>